<dbReference type="Proteomes" id="UP000249522">
    <property type="component" value="Unassembled WGS sequence"/>
</dbReference>
<accession>A0A2W1LAS3</accession>
<evidence type="ECO:0000256" key="6">
    <source>
        <dbReference type="PIRSR" id="PIRSR606710-2"/>
    </source>
</evidence>
<evidence type="ECO:0000256" key="3">
    <source>
        <dbReference type="ARBA" id="ARBA00022801"/>
    </source>
</evidence>
<comment type="caution">
    <text evidence="10">The sequence shown here is derived from an EMBL/GenBank/DDBJ whole genome shotgun (WGS) entry which is preliminary data.</text>
</comment>
<gene>
    <name evidence="10" type="ORF">DNH61_03080</name>
</gene>
<keyword evidence="11" id="KW-1185">Reference proteome</keyword>
<dbReference type="SUPFAM" id="SSF49899">
    <property type="entry name" value="Concanavalin A-like lectins/glucanases"/>
    <property type="match status" value="1"/>
</dbReference>
<evidence type="ECO:0000259" key="8">
    <source>
        <dbReference type="Pfam" id="PF16369"/>
    </source>
</evidence>
<evidence type="ECO:0000256" key="5">
    <source>
        <dbReference type="PIRSR" id="PIRSR606710-1"/>
    </source>
</evidence>
<dbReference type="InterPro" id="IPR023296">
    <property type="entry name" value="Glyco_hydro_beta-prop_sf"/>
</dbReference>
<feature type="signal peptide" evidence="7">
    <location>
        <begin position="1"/>
        <end position="26"/>
    </location>
</feature>
<dbReference type="InterPro" id="IPR032291">
    <property type="entry name" value="Abn2_C"/>
</dbReference>
<feature type="domain" description="Atrophied bacterial Ig" evidence="9">
    <location>
        <begin position="554"/>
        <end position="635"/>
    </location>
</feature>
<dbReference type="EMBL" id="QKRB01000028">
    <property type="protein sequence ID" value="PZD97348.1"/>
    <property type="molecule type" value="Genomic_DNA"/>
</dbReference>
<keyword evidence="4" id="KW-0326">Glycosidase</keyword>
<dbReference type="OrthoDB" id="9801455at2"/>
<evidence type="ECO:0000256" key="2">
    <source>
        <dbReference type="ARBA" id="ARBA00009865"/>
    </source>
</evidence>
<evidence type="ECO:0000256" key="1">
    <source>
        <dbReference type="ARBA" id="ARBA00004834"/>
    </source>
</evidence>
<reference evidence="10 11" key="1">
    <citation type="submission" date="2018-06" db="EMBL/GenBank/DDBJ databases">
        <title>Paenibacillus imtechensis sp. nov.</title>
        <authorList>
            <person name="Pinnaka A.K."/>
            <person name="Singh H."/>
            <person name="Kaur M."/>
        </authorList>
    </citation>
    <scope>NUCLEOTIDE SEQUENCE [LARGE SCALE GENOMIC DNA]</scope>
    <source>
        <strain evidence="10 11">SMB1</strain>
    </source>
</reference>
<dbReference type="AlphaFoldDB" id="A0A2W1LAS3"/>
<keyword evidence="7" id="KW-0732">Signal</keyword>
<proteinExistence type="inferred from homology"/>
<evidence type="ECO:0000259" key="9">
    <source>
        <dbReference type="Pfam" id="PF20578"/>
    </source>
</evidence>
<dbReference type="PANTHER" id="PTHR43301">
    <property type="entry name" value="ARABINAN ENDO-1,5-ALPHA-L-ARABINOSIDASE"/>
    <property type="match status" value="1"/>
</dbReference>
<dbReference type="InterPro" id="IPR006710">
    <property type="entry name" value="Glyco_hydro_43"/>
</dbReference>
<comment type="pathway">
    <text evidence="1">Glycan metabolism; L-arabinan degradation.</text>
</comment>
<dbReference type="Pfam" id="PF16369">
    <property type="entry name" value="GH43_C"/>
    <property type="match status" value="1"/>
</dbReference>
<dbReference type="Gene3D" id="2.115.10.20">
    <property type="entry name" value="Glycosyl hydrolase domain, family 43"/>
    <property type="match status" value="1"/>
</dbReference>
<evidence type="ECO:0000256" key="4">
    <source>
        <dbReference type="ARBA" id="ARBA00023295"/>
    </source>
</evidence>
<feature type="chain" id="PRO_5015973985" evidence="7">
    <location>
        <begin position="27"/>
        <end position="846"/>
    </location>
</feature>
<keyword evidence="3" id="KW-0378">Hydrolase</keyword>
<evidence type="ECO:0000256" key="7">
    <source>
        <dbReference type="SAM" id="SignalP"/>
    </source>
</evidence>
<protein>
    <submittedName>
        <fullName evidence="10">Arabinanase</fullName>
    </submittedName>
</protein>
<dbReference type="Gene3D" id="2.60.120.200">
    <property type="match status" value="1"/>
</dbReference>
<comment type="similarity">
    <text evidence="2">Belongs to the glycosyl hydrolase 43 family.</text>
</comment>
<dbReference type="Pfam" id="PF20578">
    <property type="entry name" value="aBig_2"/>
    <property type="match status" value="1"/>
</dbReference>
<dbReference type="InterPro" id="IPR050727">
    <property type="entry name" value="GH43_arabinanases"/>
</dbReference>
<dbReference type="Pfam" id="PF04616">
    <property type="entry name" value="Glyco_hydro_43"/>
    <property type="match status" value="2"/>
</dbReference>
<evidence type="ECO:0000313" key="11">
    <source>
        <dbReference type="Proteomes" id="UP000249522"/>
    </source>
</evidence>
<dbReference type="Gene3D" id="2.40.128.10">
    <property type="match status" value="1"/>
</dbReference>
<evidence type="ECO:0000313" key="10">
    <source>
        <dbReference type="EMBL" id="PZD97348.1"/>
    </source>
</evidence>
<dbReference type="GO" id="GO:0004553">
    <property type="term" value="F:hydrolase activity, hydrolyzing O-glycosyl compounds"/>
    <property type="evidence" value="ECO:0007669"/>
    <property type="project" value="InterPro"/>
</dbReference>
<dbReference type="GO" id="GO:0005975">
    <property type="term" value="P:carbohydrate metabolic process"/>
    <property type="evidence" value="ECO:0007669"/>
    <property type="project" value="InterPro"/>
</dbReference>
<dbReference type="PANTHER" id="PTHR43301:SF3">
    <property type="entry name" value="ARABINAN ENDO-1,5-ALPHA-L-ARABINOSIDASE A-RELATED"/>
    <property type="match status" value="1"/>
</dbReference>
<dbReference type="RefSeq" id="WP_111145206.1">
    <property type="nucleotide sequence ID" value="NZ_QKRB01000028.1"/>
</dbReference>
<feature type="active site" description="Proton donor" evidence="5">
    <location>
        <position position="302"/>
    </location>
</feature>
<dbReference type="InterPro" id="IPR013320">
    <property type="entry name" value="ConA-like_dom_sf"/>
</dbReference>
<sequence length="846" mass="92307">MSKRALRNIAALLLTFSLILPSAVMGKEQEQGNRPGQVQNGEAPKFKNVSVHDPSIIKVDDTYYVFGSHIEAAKSKDLVSWTTFTNGYTTPNNVLYGDLSANLAESFEWAGEDDSDSKGGFAVWAPDVIWNSEYINEDGTKGAYLMYYSASSTYIRSAIGLAVSKTIEGPYKYADTLIYSGFTRDEAYDANSDVNKQWENTNIKQLLDNGKIEGVRAGWFNSNGSYNNALFPNAIDANLFYDENGKLWMTYGSWSGGIFILEIDPATGKAIYPGKDGTTEDGRLIDRYFGTKISGGYYKSGEGPYVKYDEATGYYHLYVTYGWLGADGAYNMRFFRSENPTGPYVDSEGKNAVLPGDTDNAPFGNKLISNYLFDRKVGDPGTGIGTGYVSPGHNSVYYDEETGQKFLVFHSRFPQTGEMHELRVHEIFMTEDGWPVVAPYRYTGGTAAIVNKQDLAGDYKFINHGSHNSPDIIYSDYIRLHKNNKVTGAVEGTWKKTGHNQAELTLDGVTYKGVFVRGWDAAAEQYVMTFTAVSGDGVSIWGSRQQERTDEQVVAAIKEELNLGDTSKVITNLKLPTVGALNAQISWSTSDASVVTDQGVINRPEAGSDKVSAVLTATITKGSVTATKAFSITVLPIKEAALAAQYSFDSNLSEKTGSFAEGTVTGNRIDNTGGTITFADGKCGKAAVFNGESGIRLPNGLIQGSSYSVSLWLNPDQVTAFTTTFFGARDANNWISLVPSGPASNNTMVWSGSGRWYDAPAGLTIKAGEWTHIAFSVDNSVITLYVNGTAKFEGTNFPDIFTTDNGTFGLGVNYWDIPFKGQMDELRIYEGALTQEQVNKLATLTK</sequence>
<feature type="site" description="Important for catalytic activity, responsible for pKa modulation of the active site Glu and correct orientation of both the proton donor and substrate" evidence="6">
    <location>
        <position position="236"/>
    </location>
</feature>
<feature type="active site" description="Proton acceptor" evidence="5">
    <location>
        <position position="53"/>
    </location>
</feature>
<feature type="domain" description="Extracellular endo-alpha-(1-&gt;5)-L-arabinanase C-terminal" evidence="8">
    <location>
        <begin position="439"/>
        <end position="542"/>
    </location>
</feature>
<dbReference type="SUPFAM" id="SSF75005">
    <property type="entry name" value="Arabinanase/levansucrase/invertase"/>
    <property type="match status" value="1"/>
</dbReference>
<organism evidence="10 11">
    <name type="scientific">Paenibacillus sambharensis</name>
    <dbReference type="NCBI Taxonomy" id="1803190"/>
    <lineage>
        <taxon>Bacteria</taxon>
        <taxon>Bacillati</taxon>
        <taxon>Bacillota</taxon>
        <taxon>Bacilli</taxon>
        <taxon>Bacillales</taxon>
        <taxon>Paenibacillaceae</taxon>
        <taxon>Paenibacillus</taxon>
    </lineage>
</organism>
<dbReference type="Pfam" id="PF13385">
    <property type="entry name" value="Laminin_G_3"/>
    <property type="match status" value="1"/>
</dbReference>
<dbReference type="InterPro" id="IPR046780">
    <property type="entry name" value="aBig_2"/>
</dbReference>
<dbReference type="CDD" id="cd18832">
    <property type="entry name" value="GH43_GsAbnA-like"/>
    <property type="match status" value="1"/>
</dbReference>
<name>A0A2W1LAS3_9BACL</name>